<evidence type="ECO:0000313" key="2">
    <source>
        <dbReference type="EMBL" id="MCW7505321.1"/>
    </source>
</evidence>
<feature type="domain" description="DUF1554" evidence="1">
    <location>
        <begin position="78"/>
        <end position="213"/>
    </location>
</feature>
<accession>A0ABT3MBC3</accession>
<dbReference type="Proteomes" id="UP001208794">
    <property type="component" value="Unassembled WGS sequence"/>
</dbReference>
<dbReference type="InterPro" id="IPR016186">
    <property type="entry name" value="C-type_lectin-like/link_sf"/>
</dbReference>
<protein>
    <submittedName>
        <fullName evidence="2">DUF1554 domain-containing protein</fullName>
    </submittedName>
</protein>
<dbReference type="Gene3D" id="3.10.100.10">
    <property type="entry name" value="Mannose-Binding Protein A, subunit A"/>
    <property type="match status" value="1"/>
</dbReference>
<evidence type="ECO:0000259" key="1">
    <source>
        <dbReference type="Pfam" id="PF07588"/>
    </source>
</evidence>
<dbReference type="Pfam" id="PF07588">
    <property type="entry name" value="DUF1554"/>
    <property type="match status" value="1"/>
</dbReference>
<dbReference type="InterPro" id="IPR016187">
    <property type="entry name" value="CTDL_fold"/>
</dbReference>
<dbReference type="InterPro" id="IPR011448">
    <property type="entry name" value="DUF1554"/>
</dbReference>
<proteinExistence type="predicted"/>
<name>A0ABT3MBC3_9LEPT</name>
<reference evidence="2 3" key="1">
    <citation type="submission" date="2022-06" db="EMBL/GenBank/DDBJ databases">
        <title>Leptospira isolates from biofilms formed at urban environments.</title>
        <authorList>
            <person name="Ribeiro P.S."/>
            <person name="Sousa T."/>
            <person name="Carvalho N."/>
            <person name="Aburjaile F."/>
            <person name="Neves F."/>
            <person name="Oliveira D."/>
            <person name="Blanco L."/>
            <person name="Lima J."/>
            <person name="Costa F."/>
            <person name="Brenig B."/>
            <person name="Soares S."/>
            <person name="Ramos R."/>
            <person name="Goes-Neto A."/>
            <person name="Matiuzzi M."/>
            <person name="Azevedo V."/>
            <person name="Ristow P."/>
        </authorList>
    </citation>
    <scope>NUCLEOTIDE SEQUENCE [LARGE SCALE GENOMIC DNA]</scope>
    <source>
        <strain evidence="2 3">VSF14</strain>
    </source>
</reference>
<dbReference type="SUPFAM" id="SSF56436">
    <property type="entry name" value="C-type lectin-like"/>
    <property type="match status" value="1"/>
</dbReference>
<comment type="caution">
    <text evidence="2">The sequence shown here is derived from an EMBL/GenBank/DDBJ whole genome shotgun (WGS) entry which is preliminary data.</text>
</comment>
<organism evidence="2 3">
    <name type="scientific">Leptospira paudalimensis</name>
    <dbReference type="NCBI Taxonomy" id="2950024"/>
    <lineage>
        <taxon>Bacteria</taxon>
        <taxon>Pseudomonadati</taxon>
        <taxon>Spirochaetota</taxon>
        <taxon>Spirochaetia</taxon>
        <taxon>Leptospirales</taxon>
        <taxon>Leptospiraceae</taxon>
        <taxon>Leptospira</taxon>
    </lineage>
</organism>
<dbReference type="RefSeq" id="WP_265358907.1">
    <property type="nucleotide sequence ID" value="NZ_JAMQPR010000001.1"/>
</dbReference>
<keyword evidence="3" id="KW-1185">Reference proteome</keyword>
<sequence>MLKLENDDMIIQTNMKRILFINCIFFLCCFQCKKADLCNPADTESQCGILNLALQRTSNSAFPKIPHCSPCKLFVTATTYNANLLGIAGADAKCSVDSNKPASGTYKALLVDDSNRRACTSVNCTVGGIAEQIDWVFAPNVSYYSVNTSAFIFTSDVNGVFTGSLTTTVSAPTGIWTGIKNNPSWDWQTDTSHTCTSWSDSVSANCGTYGVTSWQDSRAIAITSAYGNGGTLNNLLCIEQ</sequence>
<evidence type="ECO:0000313" key="3">
    <source>
        <dbReference type="Proteomes" id="UP001208794"/>
    </source>
</evidence>
<dbReference type="EMBL" id="JAMQPR010000001">
    <property type="protein sequence ID" value="MCW7505321.1"/>
    <property type="molecule type" value="Genomic_DNA"/>
</dbReference>
<gene>
    <name evidence="2" type="ORF">ND855_14415</name>
</gene>